<proteinExistence type="predicted"/>
<dbReference type="AlphaFoldDB" id="A0A9W9K6R9"/>
<organism evidence="2 3">
    <name type="scientific">Penicillium angulare</name>
    <dbReference type="NCBI Taxonomy" id="116970"/>
    <lineage>
        <taxon>Eukaryota</taxon>
        <taxon>Fungi</taxon>
        <taxon>Dikarya</taxon>
        <taxon>Ascomycota</taxon>
        <taxon>Pezizomycotina</taxon>
        <taxon>Eurotiomycetes</taxon>
        <taxon>Eurotiomycetidae</taxon>
        <taxon>Eurotiales</taxon>
        <taxon>Aspergillaceae</taxon>
        <taxon>Penicillium</taxon>
    </lineage>
</organism>
<accession>A0A9W9K6R9</accession>
<dbReference type="EMBL" id="JAPQKH010000006">
    <property type="protein sequence ID" value="KAJ5094247.1"/>
    <property type="molecule type" value="Genomic_DNA"/>
</dbReference>
<feature type="region of interest" description="Disordered" evidence="1">
    <location>
        <begin position="1"/>
        <end position="29"/>
    </location>
</feature>
<dbReference type="PANTHER" id="PTHR37540:SF5">
    <property type="entry name" value="TRANSCRIPTION FACTOR DOMAIN-CONTAINING PROTEIN"/>
    <property type="match status" value="1"/>
</dbReference>
<dbReference type="Proteomes" id="UP001149165">
    <property type="component" value="Unassembled WGS sequence"/>
</dbReference>
<evidence type="ECO:0000313" key="3">
    <source>
        <dbReference type="Proteomes" id="UP001149165"/>
    </source>
</evidence>
<dbReference type="OrthoDB" id="4351870at2759"/>
<comment type="caution">
    <text evidence="2">The sequence shown here is derived from an EMBL/GenBank/DDBJ whole genome shotgun (WGS) entry which is preliminary data.</text>
</comment>
<gene>
    <name evidence="2" type="ORF">N7456_010108</name>
</gene>
<keyword evidence="3" id="KW-1185">Reference proteome</keyword>
<dbReference type="Pfam" id="PF11951">
    <property type="entry name" value="Fungal_trans_2"/>
    <property type="match status" value="1"/>
</dbReference>
<evidence type="ECO:0000313" key="2">
    <source>
        <dbReference type="EMBL" id="KAJ5094247.1"/>
    </source>
</evidence>
<evidence type="ECO:0000256" key="1">
    <source>
        <dbReference type="SAM" id="MobiDB-lite"/>
    </source>
</evidence>
<protein>
    <submittedName>
        <fullName evidence="2">Uncharacterized protein</fullName>
    </submittedName>
</protein>
<name>A0A9W9K6R9_9EURO</name>
<dbReference type="InterPro" id="IPR021858">
    <property type="entry name" value="Fun_TF"/>
</dbReference>
<reference evidence="2" key="1">
    <citation type="submission" date="2022-11" db="EMBL/GenBank/DDBJ databases">
        <authorList>
            <person name="Petersen C."/>
        </authorList>
    </citation>
    <scope>NUCLEOTIDE SEQUENCE</scope>
    <source>
        <strain evidence="2">IBT 30069</strain>
    </source>
</reference>
<reference evidence="2" key="2">
    <citation type="journal article" date="2023" name="IMA Fungus">
        <title>Comparative genomic study of the Penicillium genus elucidates a diverse pangenome and 15 lateral gene transfer events.</title>
        <authorList>
            <person name="Petersen C."/>
            <person name="Sorensen T."/>
            <person name="Nielsen M.R."/>
            <person name="Sondergaard T.E."/>
            <person name="Sorensen J.L."/>
            <person name="Fitzpatrick D.A."/>
            <person name="Frisvad J.C."/>
            <person name="Nielsen K.L."/>
        </authorList>
    </citation>
    <scope>NUCLEOTIDE SEQUENCE</scope>
    <source>
        <strain evidence="2">IBT 30069</strain>
    </source>
</reference>
<dbReference type="PANTHER" id="PTHR37540">
    <property type="entry name" value="TRANSCRIPTION FACTOR (ACR-2), PUTATIVE-RELATED-RELATED"/>
    <property type="match status" value="1"/>
</dbReference>
<sequence>MASDKPPQQFGVPHRGKKHGADSTNRVPRGNKFMFVNEQQPQQASKFLFVNEQDNKDPNYTSLATKHAWVKSRSSRLKKEKQLKALKASAIPFPGSQSLQVSKPGVSSLDFTEFTDHQRSQVNNEDDRYKPLMGQTIQAGLYQAVPHLPTNTIQSISFYCHHYRKHASHATFPLGSEVMSLYLYQEGLEQPALIETLLFLSAANHTANLKSRDASPHLIESSMQDTLRLRSRVLKSLQALLLDSSQGISEKTILTICHLACIESAQANAEGVKAHMVGLQYIINALGGLEKLEIRTLSAVYCFDIMKGLVLDTPPMFKISKKWEKWIKTNSICIAADSRLASHSELGKRFFTSSWSLDLPEELVSIIKGFQHLIPCYEQMVENERRNMLVENDYLLYLIHRLYMLPYKMTFDPFLEALCISLQVYTITRIWEWRGKPCFDSVGRIFRQKIENVSDYLFIEAPDLLFWSLFHGCLLTAGIKHFDWFFTKLKECAKILHISDLSQALPVLEGFFFKYRLIDEPSRELTNSLFPPKITLKEESAYFESGVYTV</sequence>